<proteinExistence type="predicted"/>
<dbReference type="EMBL" id="JAPDRP010000027">
    <property type="protein sequence ID" value="KAJ9635532.1"/>
    <property type="molecule type" value="Genomic_DNA"/>
</dbReference>
<sequence>MLHLLSILSFVAAASASFSSNLNYRSPSHNHPGLGLAIHKIQKRNDPATAFTPDQLNFTHGVASGDPYPRSVILWTRIAPTSDNDRSNVTVSGYVPLYNHDTEQYVKASTAPVCVEYSVATDEALSNVVDSGTAYTSSDIDYTVKVEAVHLRPYTAYYYQF</sequence>
<accession>A0ACC2YJN8</accession>
<keyword evidence="2" id="KW-1185">Reference proteome</keyword>
<organism evidence="1 2">
    <name type="scientific">Coniosporium tulheliwenetii</name>
    <dbReference type="NCBI Taxonomy" id="3383036"/>
    <lineage>
        <taxon>Eukaryota</taxon>
        <taxon>Fungi</taxon>
        <taxon>Dikarya</taxon>
        <taxon>Ascomycota</taxon>
        <taxon>Pezizomycotina</taxon>
        <taxon>Dothideomycetes</taxon>
        <taxon>Dothideomycetes incertae sedis</taxon>
        <taxon>Coniosporium</taxon>
    </lineage>
</organism>
<reference evidence="1" key="1">
    <citation type="submission" date="2022-10" db="EMBL/GenBank/DDBJ databases">
        <title>Culturing micro-colonial fungi from biological soil crusts in the Mojave desert and describing Neophaeococcomyces mojavensis, and introducing the new genera and species Taxawa tesnikishii.</title>
        <authorList>
            <person name="Kurbessoian T."/>
            <person name="Stajich J.E."/>
        </authorList>
    </citation>
    <scope>NUCLEOTIDE SEQUENCE</scope>
    <source>
        <strain evidence="1">JES_115</strain>
    </source>
</reference>
<evidence type="ECO:0000313" key="1">
    <source>
        <dbReference type="EMBL" id="KAJ9635532.1"/>
    </source>
</evidence>
<comment type="caution">
    <text evidence="1">The sequence shown here is derived from an EMBL/GenBank/DDBJ whole genome shotgun (WGS) entry which is preliminary data.</text>
</comment>
<protein>
    <submittedName>
        <fullName evidence="1">Uncharacterized protein</fullName>
    </submittedName>
</protein>
<dbReference type="Proteomes" id="UP001172680">
    <property type="component" value="Unassembled WGS sequence"/>
</dbReference>
<evidence type="ECO:0000313" key="2">
    <source>
        <dbReference type="Proteomes" id="UP001172680"/>
    </source>
</evidence>
<gene>
    <name evidence="1" type="ORF">H2199_008535</name>
</gene>
<name>A0ACC2YJN8_9PEZI</name>